<evidence type="ECO:0000256" key="2">
    <source>
        <dbReference type="PROSITE-ProRule" id="PRU00703"/>
    </source>
</evidence>
<sequence>MKLITVRDIMTPADEIAMISPYASVRELINLMDTRSVRSVIVERTSENDAYGIVTYSNILEAIYSNDGDMDLLNVYDVASKPMVQIVPDLDIRYAAQLMINQRIKHLSVTWEGKLTGVISMTDIARVLMEEARADM</sequence>
<feature type="domain" description="CBS" evidence="3">
    <location>
        <begin position="10"/>
        <end position="70"/>
    </location>
</feature>
<dbReference type="Proteomes" id="UP001447842">
    <property type="component" value="Chromosome"/>
</dbReference>
<dbReference type="PROSITE" id="PS51371">
    <property type="entry name" value="CBS"/>
    <property type="match status" value="2"/>
</dbReference>
<organism evidence="4 5">
    <name type="scientific">Sulfurimonas diazotrophicus</name>
    <dbReference type="NCBI Taxonomy" id="3131939"/>
    <lineage>
        <taxon>Bacteria</taxon>
        <taxon>Pseudomonadati</taxon>
        <taxon>Campylobacterota</taxon>
        <taxon>Epsilonproteobacteria</taxon>
        <taxon>Campylobacterales</taxon>
        <taxon>Sulfurimonadaceae</taxon>
        <taxon>Sulfurimonas</taxon>
    </lineage>
</organism>
<protein>
    <submittedName>
        <fullName evidence="4">CBS domain-containing protein</fullName>
    </submittedName>
</protein>
<dbReference type="Gene3D" id="3.10.580.10">
    <property type="entry name" value="CBS-domain"/>
    <property type="match status" value="1"/>
</dbReference>
<dbReference type="PANTHER" id="PTHR43080">
    <property type="entry name" value="CBS DOMAIN-CONTAINING PROTEIN CBSX3, MITOCHONDRIAL"/>
    <property type="match status" value="1"/>
</dbReference>
<dbReference type="Pfam" id="PF00571">
    <property type="entry name" value="CBS"/>
    <property type="match status" value="2"/>
</dbReference>
<dbReference type="EMBL" id="CP147920">
    <property type="protein sequence ID" value="XAU14983.1"/>
    <property type="molecule type" value="Genomic_DNA"/>
</dbReference>
<dbReference type="InterPro" id="IPR046342">
    <property type="entry name" value="CBS_dom_sf"/>
</dbReference>
<reference evidence="4 5" key="1">
    <citation type="submission" date="2024-03" db="EMBL/GenBank/DDBJ databases">
        <title>Sulfurimonas sp. HSL3-1.</title>
        <authorList>
            <person name="Wang S."/>
        </authorList>
    </citation>
    <scope>NUCLEOTIDE SEQUENCE [LARGE SCALE GENOMIC DNA]</scope>
    <source>
        <strain evidence="4 5">HSL3-1</strain>
    </source>
</reference>
<feature type="domain" description="CBS" evidence="3">
    <location>
        <begin position="79"/>
        <end position="136"/>
    </location>
</feature>
<keyword evidence="1 2" id="KW-0129">CBS domain</keyword>
<dbReference type="RefSeq" id="WP_345972603.1">
    <property type="nucleotide sequence ID" value="NZ_CP147920.1"/>
</dbReference>
<evidence type="ECO:0000256" key="1">
    <source>
        <dbReference type="ARBA" id="ARBA00023122"/>
    </source>
</evidence>
<dbReference type="InterPro" id="IPR051257">
    <property type="entry name" value="Diverse_CBS-Domain"/>
</dbReference>
<gene>
    <name evidence="4" type="ORF">WCY31_12175</name>
</gene>
<name>A0ABZ3HA65_9BACT</name>
<dbReference type="SMART" id="SM00116">
    <property type="entry name" value="CBS"/>
    <property type="match status" value="2"/>
</dbReference>
<evidence type="ECO:0000313" key="4">
    <source>
        <dbReference type="EMBL" id="XAU14983.1"/>
    </source>
</evidence>
<proteinExistence type="predicted"/>
<dbReference type="PANTHER" id="PTHR43080:SF2">
    <property type="entry name" value="CBS DOMAIN-CONTAINING PROTEIN"/>
    <property type="match status" value="1"/>
</dbReference>
<dbReference type="SUPFAM" id="SSF54631">
    <property type="entry name" value="CBS-domain pair"/>
    <property type="match status" value="1"/>
</dbReference>
<evidence type="ECO:0000313" key="5">
    <source>
        <dbReference type="Proteomes" id="UP001447842"/>
    </source>
</evidence>
<dbReference type="InterPro" id="IPR000644">
    <property type="entry name" value="CBS_dom"/>
</dbReference>
<evidence type="ECO:0000259" key="3">
    <source>
        <dbReference type="PROSITE" id="PS51371"/>
    </source>
</evidence>
<keyword evidence="5" id="KW-1185">Reference proteome</keyword>
<accession>A0ABZ3HA65</accession>